<feature type="transmembrane region" description="Helical" evidence="2">
    <location>
        <begin position="56"/>
        <end position="74"/>
    </location>
</feature>
<dbReference type="AlphaFoldDB" id="A0A1H0KUA5"/>
<evidence type="ECO:0000256" key="2">
    <source>
        <dbReference type="SAM" id="Phobius"/>
    </source>
</evidence>
<reference evidence="4" key="1">
    <citation type="submission" date="2016-10" db="EMBL/GenBank/DDBJ databases">
        <authorList>
            <person name="Varghese N."/>
            <person name="Submissions S."/>
        </authorList>
    </citation>
    <scope>NUCLEOTIDE SEQUENCE [LARGE SCALE GENOMIC DNA]</scope>
    <source>
        <strain evidence="4">BL47</strain>
    </source>
</reference>
<feature type="compositionally biased region" description="Polar residues" evidence="1">
    <location>
        <begin position="7"/>
        <end position="19"/>
    </location>
</feature>
<keyword evidence="4" id="KW-1185">Reference proteome</keyword>
<feature type="transmembrane region" description="Helical" evidence="2">
    <location>
        <begin position="27"/>
        <end position="44"/>
    </location>
</feature>
<organism evidence="3 4">
    <name type="scientific">Methylobacterium phyllostachyos</name>
    <dbReference type="NCBI Taxonomy" id="582672"/>
    <lineage>
        <taxon>Bacteria</taxon>
        <taxon>Pseudomonadati</taxon>
        <taxon>Pseudomonadota</taxon>
        <taxon>Alphaproteobacteria</taxon>
        <taxon>Hyphomicrobiales</taxon>
        <taxon>Methylobacteriaceae</taxon>
        <taxon>Methylobacterium</taxon>
    </lineage>
</organism>
<sequence length="81" mass="8856">MAGEAQSAVTLRRTGSTTMPDPRSSRMIWIGAWGALFGAVVYSLAQTDEMLPINRILFGVDSTLMLIWLLVILFDGPGRQS</sequence>
<protein>
    <submittedName>
        <fullName evidence="3">Uncharacterized protein</fullName>
    </submittedName>
</protein>
<keyword evidence="2" id="KW-1133">Transmembrane helix</keyword>
<evidence type="ECO:0000313" key="4">
    <source>
        <dbReference type="Proteomes" id="UP000198704"/>
    </source>
</evidence>
<feature type="region of interest" description="Disordered" evidence="1">
    <location>
        <begin position="1"/>
        <end position="24"/>
    </location>
</feature>
<dbReference type="STRING" id="582672.SAMN05216360_12919"/>
<gene>
    <name evidence="3" type="ORF">SAMN05216360_12919</name>
</gene>
<dbReference type="EMBL" id="FNHS01000029">
    <property type="protein sequence ID" value="SDO59547.1"/>
    <property type="molecule type" value="Genomic_DNA"/>
</dbReference>
<accession>A0A1H0KUA5</accession>
<keyword evidence="2" id="KW-0812">Transmembrane</keyword>
<dbReference type="RefSeq" id="WP_091722631.1">
    <property type="nucleotide sequence ID" value="NZ_FNHS01000029.1"/>
</dbReference>
<proteinExistence type="predicted"/>
<name>A0A1H0KUA5_9HYPH</name>
<keyword evidence="2" id="KW-0472">Membrane</keyword>
<dbReference type="Proteomes" id="UP000198704">
    <property type="component" value="Unassembled WGS sequence"/>
</dbReference>
<evidence type="ECO:0000313" key="3">
    <source>
        <dbReference type="EMBL" id="SDO59547.1"/>
    </source>
</evidence>
<evidence type="ECO:0000256" key="1">
    <source>
        <dbReference type="SAM" id="MobiDB-lite"/>
    </source>
</evidence>